<keyword evidence="1" id="KW-0479">Metal-binding</keyword>
<dbReference type="PROSITE" id="PS00028">
    <property type="entry name" value="ZINC_FINGER_C2H2_1"/>
    <property type="match status" value="2"/>
</dbReference>
<evidence type="ECO:0000313" key="8">
    <source>
        <dbReference type="EMBL" id="ORX97121.1"/>
    </source>
</evidence>
<dbReference type="PANTHER" id="PTHR23235">
    <property type="entry name" value="KRUEPPEL-LIKE TRANSCRIPTION FACTOR"/>
    <property type="match status" value="1"/>
</dbReference>
<sequence length="191" mass="21680">MSTFTSLPRSSPNQYLPGLHELFSGETWYSKPSESYARDISSQGDVAPRPCKIDQILNYTMRQDISISPSQHQSYNIQSISTTIPLNSELPTYDPPENSTFTVGERSSSVSSNSQSEASIPEYLTPPGQRNYVAKRHTCHICFKRFPRPSSLRIHIHTHTGEKPYQCSYPGCLRRFSVLSNLRRHTKTHTT</sequence>
<dbReference type="InterPro" id="IPR036236">
    <property type="entry name" value="Znf_C2H2_sf"/>
</dbReference>
<dbReference type="PROSITE" id="PS50157">
    <property type="entry name" value="ZINC_FINGER_C2H2_2"/>
    <property type="match status" value="2"/>
</dbReference>
<dbReference type="SMART" id="SM00355">
    <property type="entry name" value="ZnF_C2H2"/>
    <property type="match status" value="2"/>
</dbReference>
<feature type="domain" description="C2H2-type" evidence="7">
    <location>
        <begin position="137"/>
        <end position="164"/>
    </location>
</feature>
<evidence type="ECO:0000256" key="5">
    <source>
        <dbReference type="PROSITE-ProRule" id="PRU00042"/>
    </source>
</evidence>
<dbReference type="Proteomes" id="UP000193498">
    <property type="component" value="Unassembled WGS sequence"/>
</dbReference>
<feature type="compositionally biased region" description="Polar residues" evidence="6">
    <location>
        <begin position="97"/>
        <end position="106"/>
    </location>
</feature>
<dbReference type="SUPFAM" id="SSF57667">
    <property type="entry name" value="beta-beta-alpha zinc fingers"/>
    <property type="match status" value="1"/>
</dbReference>
<dbReference type="GO" id="GO:0000978">
    <property type="term" value="F:RNA polymerase II cis-regulatory region sequence-specific DNA binding"/>
    <property type="evidence" value="ECO:0007669"/>
    <property type="project" value="TreeGrafter"/>
</dbReference>
<comment type="caution">
    <text evidence="8">The sequence shown here is derived from an EMBL/GenBank/DDBJ whole genome shotgun (WGS) entry which is preliminary data.</text>
</comment>
<feature type="region of interest" description="Disordered" evidence="6">
    <location>
        <begin position="88"/>
        <end position="125"/>
    </location>
</feature>
<gene>
    <name evidence="8" type="ORF">K493DRAFT_314214</name>
</gene>
<dbReference type="InterPro" id="IPR013087">
    <property type="entry name" value="Znf_C2H2_type"/>
</dbReference>
<feature type="compositionally biased region" description="Low complexity" evidence="6">
    <location>
        <begin position="107"/>
        <end position="119"/>
    </location>
</feature>
<dbReference type="FunFam" id="3.30.160.60:FF:000125">
    <property type="entry name" value="Putative zinc finger protein 143"/>
    <property type="match status" value="1"/>
</dbReference>
<keyword evidence="3 5" id="KW-0863">Zinc-finger</keyword>
<organism evidence="8 9">
    <name type="scientific">Basidiobolus meristosporus CBS 931.73</name>
    <dbReference type="NCBI Taxonomy" id="1314790"/>
    <lineage>
        <taxon>Eukaryota</taxon>
        <taxon>Fungi</taxon>
        <taxon>Fungi incertae sedis</taxon>
        <taxon>Zoopagomycota</taxon>
        <taxon>Entomophthoromycotina</taxon>
        <taxon>Basidiobolomycetes</taxon>
        <taxon>Basidiobolales</taxon>
        <taxon>Basidiobolaceae</taxon>
        <taxon>Basidiobolus</taxon>
    </lineage>
</organism>
<evidence type="ECO:0000256" key="1">
    <source>
        <dbReference type="ARBA" id="ARBA00022723"/>
    </source>
</evidence>
<evidence type="ECO:0000256" key="6">
    <source>
        <dbReference type="SAM" id="MobiDB-lite"/>
    </source>
</evidence>
<dbReference type="GO" id="GO:0008270">
    <property type="term" value="F:zinc ion binding"/>
    <property type="evidence" value="ECO:0007669"/>
    <property type="project" value="UniProtKB-KW"/>
</dbReference>
<feature type="domain" description="C2H2-type" evidence="7">
    <location>
        <begin position="165"/>
        <end position="191"/>
    </location>
</feature>
<keyword evidence="4" id="KW-0862">Zinc</keyword>
<reference evidence="8 9" key="1">
    <citation type="submission" date="2016-07" db="EMBL/GenBank/DDBJ databases">
        <title>Pervasive Adenine N6-methylation of Active Genes in Fungi.</title>
        <authorList>
            <consortium name="DOE Joint Genome Institute"/>
            <person name="Mondo S.J."/>
            <person name="Dannebaum R.O."/>
            <person name="Kuo R.C."/>
            <person name="Labutti K."/>
            <person name="Haridas S."/>
            <person name="Kuo A."/>
            <person name="Salamov A."/>
            <person name="Ahrendt S.R."/>
            <person name="Lipzen A."/>
            <person name="Sullivan W."/>
            <person name="Andreopoulos W.B."/>
            <person name="Clum A."/>
            <person name="Lindquist E."/>
            <person name="Daum C."/>
            <person name="Ramamoorthy G.K."/>
            <person name="Gryganskyi A."/>
            <person name="Culley D."/>
            <person name="Magnuson J.K."/>
            <person name="James T.Y."/>
            <person name="O'Malley M.A."/>
            <person name="Stajich J.E."/>
            <person name="Spatafora J.W."/>
            <person name="Visel A."/>
            <person name="Grigoriev I.V."/>
        </authorList>
    </citation>
    <scope>NUCLEOTIDE SEQUENCE [LARGE SCALE GENOMIC DNA]</scope>
    <source>
        <strain evidence="8 9">CBS 931.73</strain>
    </source>
</reference>
<name>A0A1Y1YGI0_9FUNG</name>
<dbReference type="OrthoDB" id="6077919at2759"/>
<dbReference type="Gene3D" id="3.30.160.60">
    <property type="entry name" value="Classic Zinc Finger"/>
    <property type="match status" value="2"/>
</dbReference>
<evidence type="ECO:0000256" key="4">
    <source>
        <dbReference type="ARBA" id="ARBA00022833"/>
    </source>
</evidence>
<accession>A0A1Y1YGI0</accession>
<keyword evidence="9" id="KW-1185">Reference proteome</keyword>
<dbReference type="InParanoid" id="A0A1Y1YGI0"/>
<dbReference type="PANTHER" id="PTHR23235:SF120">
    <property type="entry name" value="KRUPPEL-LIKE FACTOR 15"/>
    <property type="match status" value="1"/>
</dbReference>
<evidence type="ECO:0000313" key="9">
    <source>
        <dbReference type="Proteomes" id="UP000193498"/>
    </source>
</evidence>
<evidence type="ECO:0000256" key="2">
    <source>
        <dbReference type="ARBA" id="ARBA00022737"/>
    </source>
</evidence>
<evidence type="ECO:0000256" key="3">
    <source>
        <dbReference type="ARBA" id="ARBA00022771"/>
    </source>
</evidence>
<proteinExistence type="predicted"/>
<dbReference type="Pfam" id="PF00096">
    <property type="entry name" value="zf-C2H2"/>
    <property type="match status" value="2"/>
</dbReference>
<keyword evidence="2" id="KW-0677">Repeat</keyword>
<dbReference type="GO" id="GO:0000981">
    <property type="term" value="F:DNA-binding transcription factor activity, RNA polymerase II-specific"/>
    <property type="evidence" value="ECO:0007669"/>
    <property type="project" value="TreeGrafter"/>
</dbReference>
<protein>
    <recommendedName>
        <fullName evidence="7">C2H2-type domain-containing protein</fullName>
    </recommendedName>
</protein>
<dbReference type="STRING" id="1314790.A0A1Y1YGI0"/>
<dbReference type="AlphaFoldDB" id="A0A1Y1YGI0"/>
<dbReference type="EMBL" id="MCFE01000139">
    <property type="protein sequence ID" value="ORX97121.1"/>
    <property type="molecule type" value="Genomic_DNA"/>
</dbReference>
<evidence type="ECO:0000259" key="7">
    <source>
        <dbReference type="PROSITE" id="PS50157"/>
    </source>
</evidence>